<keyword evidence="2" id="KW-1185">Reference proteome</keyword>
<dbReference type="Proteomes" id="UP001200313">
    <property type="component" value="Unassembled WGS sequence"/>
</dbReference>
<name>A0ABS9M415_9FIRM</name>
<sequence>MDRIYCTGFGSPYEYSHEMGHMVVSTARIANGWSASCGQWVSFTEGFVSSYAMVSHPEAFAEPGPTCGITATGWTPC</sequence>
<dbReference type="EMBL" id="JAKNJB010000001">
    <property type="protein sequence ID" value="MCG4525506.1"/>
    <property type="molecule type" value="Genomic_DNA"/>
</dbReference>
<accession>A0ABS9M415</accession>
<comment type="caution">
    <text evidence="1">The sequence shown here is derived from an EMBL/GenBank/DDBJ whole genome shotgun (WGS) entry which is preliminary data.</text>
</comment>
<evidence type="ECO:0000313" key="1">
    <source>
        <dbReference type="EMBL" id="MCG4525506.1"/>
    </source>
</evidence>
<evidence type="ECO:0000313" key="2">
    <source>
        <dbReference type="Proteomes" id="UP001200313"/>
    </source>
</evidence>
<dbReference type="RefSeq" id="WP_238072654.1">
    <property type="nucleotide sequence ID" value="NZ_JAKNJB010000001.1"/>
</dbReference>
<proteinExistence type="predicted"/>
<reference evidence="1 2" key="1">
    <citation type="submission" date="2022-01" db="EMBL/GenBank/DDBJ databases">
        <title>Collection of gut derived symbiotic bacterial strains cultured from healthy donors.</title>
        <authorList>
            <person name="Lin H."/>
            <person name="Kohout C."/>
            <person name="Waligurski E."/>
            <person name="Pamer E.G."/>
        </authorList>
    </citation>
    <scope>NUCLEOTIDE SEQUENCE [LARGE SCALE GENOMIC DNA]</scope>
    <source>
        <strain evidence="1 2">DFI.3.7</strain>
    </source>
</reference>
<gene>
    <name evidence="1" type="ORF">L0P79_00255</name>
</gene>
<organism evidence="1 2">
    <name type="scientific">Intestinimonas massiliensis</name>
    <name type="common">ex Afouda et al. 2020</name>
    <dbReference type="NCBI Taxonomy" id="1673721"/>
    <lineage>
        <taxon>Bacteria</taxon>
        <taxon>Bacillati</taxon>
        <taxon>Bacillota</taxon>
        <taxon>Clostridia</taxon>
        <taxon>Eubacteriales</taxon>
        <taxon>Intestinimonas</taxon>
    </lineage>
</organism>
<protein>
    <submittedName>
        <fullName evidence="1">Uncharacterized protein</fullName>
    </submittedName>
</protein>